<feature type="region of interest" description="Disordered" evidence="1">
    <location>
        <begin position="41"/>
        <end position="97"/>
    </location>
</feature>
<organism evidence="2 3">
    <name type="scientific">Symbiodinium microadriaticum</name>
    <name type="common">Dinoflagellate</name>
    <name type="synonym">Zooxanthella microadriatica</name>
    <dbReference type="NCBI Taxonomy" id="2951"/>
    <lineage>
        <taxon>Eukaryota</taxon>
        <taxon>Sar</taxon>
        <taxon>Alveolata</taxon>
        <taxon>Dinophyceae</taxon>
        <taxon>Suessiales</taxon>
        <taxon>Symbiodiniaceae</taxon>
        <taxon>Symbiodinium</taxon>
    </lineage>
</organism>
<gene>
    <name evidence="2" type="ORF">AK812_SmicGene27185</name>
</gene>
<feature type="region of interest" description="Disordered" evidence="1">
    <location>
        <begin position="399"/>
        <end position="433"/>
    </location>
</feature>
<feature type="region of interest" description="Disordered" evidence="1">
    <location>
        <begin position="847"/>
        <end position="876"/>
    </location>
</feature>
<sequence>MSAEDSADTQVSEWAPEAQDVAAAMALTTAKTASLDAYAATQVIGSPPPTPTSKPEPTSTPSTTPSATPSDTSPEKSSLEAPASTKQPGKDAPDQDMKLTDSSMMEARTNYAEHHGLPIEQVSEEMVKGHEKGQVYWSTLKTNLTARGAAGQALNRALKHRPDVRELYNVLLDSEKVAFRAAWSCTREFEFVTTRRTTTNSFRRRKEDLGVFKTQLQLEQVLGGSDKTEAVLQAKNYVSMCLRPDLKAFCYMYNDWLKADTFLWVESLVATSSETAWVNEVTVEHENPIAGSWTEKAEFCKAARVYAVEQKIQVKDVTTAMLEKTALGIRGYAKLYESTPAAFPQPGGDGSAGKQTSPEKPPAPAAATAKAKAKGKAKASKAAGEPTVVIDAATAGMTAPEELDGANPGDDQPASKKPKKSGGNPTGKKEREVKDFLAPEAESDNMMSKIAASMGADPSAWTWAKDFVQQYRTLRAEILAMYADIEFFSQAKVAALSTKETAKLKKMYGLEYANCFFFKDLEKGPEKTGLDDIASGRVIKILRQVFLWRMQLKEKMLNIERRCHLGKEYGEPYVEYVPEVIVPDDETHQKLHSLLRYSKNGRGRCLKAAFPLLDLRRGNRLEPSANLLDVDKFMQLTTPFSCTFYTGGPNGRILHQSPSLKIPGVTLDCWCIDVLHTWHFGPLSSYIAHSLRLLLSSPVYRPAARDLDKEEADKLALLHLRAELWSFYKRCREADEDGTWRKKGTEVFNLTLNMLAGKYLKAKAAETHGLLNFVVDRIGKHSESLASTSQAASFDLLLRAGKAAMDFDAVLAAHPRAIDAETCGLLFDNYNRFICLATRAEVLADAADSATTPRSTATGEASDALAPESSVKPEQTAARHVNVRMLGGRGKGYRLMMLVMLFATQVAELLAATPTRMPWEVLWAELTEFAEDKPSMQAQMRLVWHRRQSVSLIACGTGSPLYDLRRSLSLADREGLYLCLGREERLEFARVAFAELSTF</sequence>
<evidence type="ECO:0000256" key="1">
    <source>
        <dbReference type="SAM" id="MobiDB-lite"/>
    </source>
</evidence>
<feature type="region of interest" description="Disordered" evidence="1">
    <location>
        <begin position="340"/>
        <end position="372"/>
    </location>
</feature>
<feature type="compositionally biased region" description="Low complexity" evidence="1">
    <location>
        <begin position="55"/>
        <end position="72"/>
    </location>
</feature>
<dbReference type="AlphaFoldDB" id="A0A1Q9D7K3"/>
<evidence type="ECO:0000313" key="2">
    <source>
        <dbReference type="EMBL" id="OLP91139.1"/>
    </source>
</evidence>
<comment type="caution">
    <text evidence="2">The sequence shown here is derived from an EMBL/GenBank/DDBJ whole genome shotgun (WGS) entry which is preliminary data.</text>
</comment>
<proteinExistence type="predicted"/>
<evidence type="ECO:0000313" key="3">
    <source>
        <dbReference type="Proteomes" id="UP000186817"/>
    </source>
</evidence>
<dbReference type="Proteomes" id="UP000186817">
    <property type="component" value="Unassembled WGS sequence"/>
</dbReference>
<keyword evidence="3" id="KW-1185">Reference proteome</keyword>
<feature type="compositionally biased region" description="Polar residues" evidence="1">
    <location>
        <begin position="849"/>
        <end position="859"/>
    </location>
</feature>
<name>A0A1Q9D7K3_SYMMI</name>
<reference evidence="2 3" key="1">
    <citation type="submission" date="2016-02" db="EMBL/GenBank/DDBJ databases">
        <title>Genome analysis of coral dinoflagellate symbionts highlights evolutionary adaptations to a symbiotic lifestyle.</title>
        <authorList>
            <person name="Aranda M."/>
            <person name="Li Y."/>
            <person name="Liew Y.J."/>
            <person name="Baumgarten S."/>
            <person name="Simakov O."/>
            <person name="Wilson M."/>
            <person name="Piel J."/>
            <person name="Ashoor H."/>
            <person name="Bougouffa S."/>
            <person name="Bajic V.B."/>
            <person name="Ryu T."/>
            <person name="Ravasi T."/>
            <person name="Bayer T."/>
            <person name="Micklem G."/>
            <person name="Kim H."/>
            <person name="Bhak J."/>
            <person name="Lajeunesse T.C."/>
            <person name="Voolstra C.R."/>
        </authorList>
    </citation>
    <scope>NUCLEOTIDE SEQUENCE [LARGE SCALE GENOMIC DNA]</scope>
    <source>
        <strain evidence="2 3">CCMP2467</strain>
    </source>
</reference>
<dbReference type="OrthoDB" id="424791at2759"/>
<protein>
    <submittedName>
        <fullName evidence="2">Uncharacterized protein</fullName>
    </submittedName>
</protein>
<feature type="compositionally biased region" description="Basic and acidic residues" evidence="1">
    <location>
        <begin position="88"/>
        <end position="97"/>
    </location>
</feature>
<dbReference type="EMBL" id="LSRX01000678">
    <property type="protein sequence ID" value="OLP91139.1"/>
    <property type="molecule type" value="Genomic_DNA"/>
</dbReference>
<accession>A0A1Q9D7K3</accession>